<sequence>MPDNLYLFSAIALSAALTFALRALPFTFITKLRSNDFINYLAGRMPLGIMVVLLASTIPAGIMDLAVAWPVAAALATTIGLHLFKSNAVLSVLGGTAVYVGILSWPL</sequence>
<name>A0AAU6WIX6_9MICC</name>
<dbReference type="Pfam" id="PF05437">
    <property type="entry name" value="AzlD"/>
    <property type="match status" value="1"/>
</dbReference>
<feature type="transmembrane region" description="Helical" evidence="1">
    <location>
        <begin position="6"/>
        <end position="25"/>
    </location>
</feature>
<dbReference type="AlphaFoldDB" id="A0AAU6WIX6"/>
<keyword evidence="1" id="KW-0472">Membrane</keyword>
<accession>A0AAU6WIX6</accession>
<dbReference type="InterPro" id="IPR008407">
    <property type="entry name" value="Brnchd-chn_aa_trnsp_AzlD"/>
</dbReference>
<dbReference type="KEGG" id="gey:QMQ05_06020"/>
<feature type="transmembrane region" description="Helical" evidence="1">
    <location>
        <begin position="88"/>
        <end position="105"/>
    </location>
</feature>
<proteinExistence type="predicted"/>
<evidence type="ECO:0000256" key="1">
    <source>
        <dbReference type="SAM" id="Phobius"/>
    </source>
</evidence>
<organism evidence="2 3">
    <name type="scientific">Glutamicibacter ectropisis</name>
    <dbReference type="NCBI Taxonomy" id="3046593"/>
    <lineage>
        <taxon>Bacteria</taxon>
        <taxon>Bacillati</taxon>
        <taxon>Actinomycetota</taxon>
        <taxon>Actinomycetes</taxon>
        <taxon>Micrococcales</taxon>
        <taxon>Micrococcaceae</taxon>
        <taxon>Glutamicibacter</taxon>
    </lineage>
</organism>
<protein>
    <submittedName>
        <fullName evidence="2">AzlD domain-containing protein</fullName>
    </submittedName>
</protein>
<keyword evidence="3" id="KW-1185">Reference proteome</keyword>
<gene>
    <name evidence="2" type="ORF">QMQ05_06020</name>
</gene>
<evidence type="ECO:0000313" key="2">
    <source>
        <dbReference type="EMBL" id="XAO47078.1"/>
    </source>
</evidence>
<keyword evidence="1" id="KW-1133">Transmembrane helix</keyword>
<dbReference type="RefSeq" id="WP_345473833.1">
    <property type="nucleotide sequence ID" value="NZ_CP125942.1"/>
</dbReference>
<reference evidence="2 3" key="1">
    <citation type="submission" date="2023-05" db="EMBL/GenBank/DDBJ databases">
        <title>Glutamicibacter sp. B1, complete genome.</title>
        <authorList>
            <person name="Long Y.H."/>
            <person name="Fang T."/>
            <person name="Li X.Y."/>
        </authorList>
    </citation>
    <scope>NUCLEOTIDE SEQUENCE [LARGE SCALE GENOMIC DNA]</scope>
    <source>
        <strain evidence="2 3">B1</strain>
    </source>
</reference>
<evidence type="ECO:0000313" key="3">
    <source>
        <dbReference type="Proteomes" id="UP001486888"/>
    </source>
</evidence>
<dbReference type="EMBL" id="CP125942">
    <property type="protein sequence ID" value="XAO47078.1"/>
    <property type="molecule type" value="Genomic_DNA"/>
</dbReference>
<keyword evidence="1" id="KW-0812">Transmembrane</keyword>
<dbReference type="Proteomes" id="UP001486888">
    <property type="component" value="Chromosome"/>
</dbReference>